<dbReference type="GO" id="GO:0005840">
    <property type="term" value="C:ribosome"/>
    <property type="evidence" value="ECO:0007669"/>
    <property type="project" value="UniProtKB-KW"/>
</dbReference>
<evidence type="ECO:0000313" key="2">
    <source>
        <dbReference type="EMBL" id="SDL27502.1"/>
    </source>
</evidence>
<dbReference type="STRING" id="1121325.SAMN04515677_101344"/>
<reference evidence="2 3" key="1">
    <citation type="submission" date="2016-10" db="EMBL/GenBank/DDBJ databases">
        <authorList>
            <person name="de Groot N.N."/>
        </authorList>
    </citation>
    <scope>NUCLEOTIDE SEQUENCE [LARGE SCALE GENOMIC DNA]</scope>
    <source>
        <strain evidence="2 3">DSM 797</strain>
    </source>
</reference>
<gene>
    <name evidence="2" type="ORF">SAMN04515677_101344</name>
</gene>
<accession>A0A1G9IQR0</accession>
<keyword evidence="2" id="KW-0687">Ribonucleoprotein</keyword>
<dbReference type="PANTHER" id="PTHR43617:SF38">
    <property type="entry name" value="N-ACETYLTRANSFERASE DOMAIN-CONTAINING PROTEIN"/>
    <property type="match status" value="1"/>
</dbReference>
<protein>
    <submittedName>
        <fullName evidence="2">Ribosomal protein S18 acetylase RimI</fullName>
    </submittedName>
</protein>
<dbReference type="SUPFAM" id="SSF55729">
    <property type="entry name" value="Acyl-CoA N-acyltransferases (Nat)"/>
    <property type="match status" value="1"/>
</dbReference>
<dbReference type="Pfam" id="PF00583">
    <property type="entry name" value="Acetyltransf_1"/>
    <property type="match status" value="1"/>
</dbReference>
<dbReference type="AlphaFoldDB" id="A0A1G9IQR0"/>
<evidence type="ECO:0000259" key="1">
    <source>
        <dbReference type="PROSITE" id="PS51186"/>
    </source>
</evidence>
<dbReference type="InterPro" id="IPR000182">
    <property type="entry name" value="GNAT_dom"/>
</dbReference>
<dbReference type="RefSeq" id="WP_092722235.1">
    <property type="nucleotide sequence ID" value="NZ_FNGW01000001.1"/>
</dbReference>
<dbReference type="GO" id="GO:0016747">
    <property type="term" value="F:acyltransferase activity, transferring groups other than amino-acyl groups"/>
    <property type="evidence" value="ECO:0007669"/>
    <property type="project" value="InterPro"/>
</dbReference>
<dbReference type="PROSITE" id="PS51186">
    <property type="entry name" value="GNAT"/>
    <property type="match status" value="1"/>
</dbReference>
<dbReference type="Proteomes" id="UP000199068">
    <property type="component" value="Unassembled WGS sequence"/>
</dbReference>
<dbReference type="InterPro" id="IPR050276">
    <property type="entry name" value="MshD_Acetyltransferase"/>
</dbReference>
<name>A0A1G9IQR0_9FIRM</name>
<dbReference type="EMBL" id="FNGW01000001">
    <property type="protein sequence ID" value="SDL27502.1"/>
    <property type="molecule type" value="Genomic_DNA"/>
</dbReference>
<keyword evidence="2" id="KW-0689">Ribosomal protein</keyword>
<organism evidence="2 3">
    <name type="scientific">Romboutsia lituseburensis DSM 797</name>
    <dbReference type="NCBI Taxonomy" id="1121325"/>
    <lineage>
        <taxon>Bacteria</taxon>
        <taxon>Bacillati</taxon>
        <taxon>Bacillota</taxon>
        <taxon>Clostridia</taxon>
        <taxon>Peptostreptococcales</taxon>
        <taxon>Peptostreptococcaceae</taxon>
        <taxon>Romboutsia</taxon>
    </lineage>
</organism>
<dbReference type="CDD" id="cd04301">
    <property type="entry name" value="NAT_SF"/>
    <property type="match status" value="1"/>
</dbReference>
<proteinExistence type="predicted"/>
<dbReference type="InterPro" id="IPR016181">
    <property type="entry name" value="Acyl_CoA_acyltransferase"/>
</dbReference>
<keyword evidence="3" id="KW-1185">Reference proteome</keyword>
<sequence>MNIRIATNEDCRSLAILKRRVWETTYRGIYPDEKLDKYDIDLNENKFKDMIKQQSQKLIVVLNDSEIIGYMSYGKILRAFDEHTHDIGLLYLAKEYQGKGIGLDLFQFAKNELKNQGVTAFIVSCNKYNLSAQQFYKKMGGQIIKVDEDNEDKSIPQVKFQFIN</sequence>
<feature type="domain" description="N-acetyltransferase" evidence="1">
    <location>
        <begin position="1"/>
        <end position="164"/>
    </location>
</feature>
<evidence type="ECO:0000313" key="3">
    <source>
        <dbReference type="Proteomes" id="UP000199068"/>
    </source>
</evidence>
<dbReference type="PANTHER" id="PTHR43617">
    <property type="entry name" value="L-AMINO ACID N-ACETYLTRANSFERASE"/>
    <property type="match status" value="1"/>
</dbReference>
<dbReference type="Gene3D" id="3.40.630.30">
    <property type="match status" value="1"/>
</dbReference>